<evidence type="ECO:0000256" key="13">
    <source>
        <dbReference type="ARBA" id="ARBA00022927"/>
    </source>
</evidence>
<dbReference type="GeneTree" id="ENSGT00940000157411"/>
<evidence type="ECO:0000259" key="21">
    <source>
        <dbReference type="PROSITE" id="PS51757"/>
    </source>
</evidence>
<dbReference type="GO" id="GO:0005938">
    <property type="term" value="C:cell cortex"/>
    <property type="evidence" value="ECO:0007669"/>
    <property type="project" value="UniProtKB-SubCell"/>
</dbReference>
<dbReference type="PANTHER" id="PTHR13140">
    <property type="entry name" value="MYOSIN"/>
    <property type="match status" value="1"/>
</dbReference>
<feature type="domain" description="TH1" evidence="21">
    <location>
        <begin position="782"/>
        <end position="925"/>
    </location>
</feature>
<comment type="subcellular location">
    <subcellularLocation>
        <location evidence="1">Cell projection</location>
        <location evidence="1">Dendrite</location>
    </subcellularLocation>
    <subcellularLocation>
        <location evidence="4">Cytoplasm</location>
        <location evidence="4">Cell cortex</location>
    </subcellularLocation>
    <subcellularLocation>
        <location evidence="2">Early endosome</location>
    </subcellularLocation>
    <subcellularLocation>
        <location evidence="3">Perikaryon</location>
    </subcellularLocation>
</comment>
<keyword evidence="17" id="KW-0966">Cell projection</keyword>
<evidence type="ECO:0000256" key="4">
    <source>
        <dbReference type="ARBA" id="ARBA00004544"/>
    </source>
</evidence>
<dbReference type="GO" id="GO:0030048">
    <property type="term" value="P:actin filament-based movement"/>
    <property type="evidence" value="ECO:0007669"/>
    <property type="project" value="TreeGrafter"/>
</dbReference>
<dbReference type="GO" id="GO:0043204">
    <property type="term" value="C:perikaryon"/>
    <property type="evidence" value="ECO:0007669"/>
    <property type="project" value="UniProtKB-SubCell"/>
</dbReference>
<keyword evidence="10" id="KW-0967">Endosome</keyword>
<comment type="similarity">
    <text evidence="5 19">Belongs to the TRAFAC class myosin-kinesin ATPase superfamily. Myosin family.</text>
</comment>
<dbReference type="InterPro" id="IPR036072">
    <property type="entry name" value="MYSc_Myo1"/>
</dbReference>
<dbReference type="Pfam" id="PF00063">
    <property type="entry name" value="Myosin_head"/>
    <property type="match status" value="1"/>
</dbReference>
<keyword evidence="15 19" id="KW-0505">Motor protein</keyword>
<evidence type="ECO:0000256" key="18">
    <source>
        <dbReference type="ARBA" id="ARBA00039641"/>
    </source>
</evidence>
<evidence type="ECO:0000256" key="10">
    <source>
        <dbReference type="ARBA" id="ARBA00022753"/>
    </source>
</evidence>
<evidence type="ECO:0000256" key="11">
    <source>
        <dbReference type="ARBA" id="ARBA00022840"/>
    </source>
</evidence>
<dbReference type="InterPro" id="IPR027417">
    <property type="entry name" value="P-loop_NTPase"/>
</dbReference>
<dbReference type="GO" id="GO:0000146">
    <property type="term" value="F:microfilament motor activity"/>
    <property type="evidence" value="ECO:0007669"/>
    <property type="project" value="TreeGrafter"/>
</dbReference>
<dbReference type="FunFam" id="1.20.5.4820:FF:000003">
    <property type="entry name" value="Unconventional myosin ID"/>
    <property type="match status" value="1"/>
</dbReference>
<dbReference type="SUPFAM" id="SSF52540">
    <property type="entry name" value="P-loop containing nucleoside triphosphate hydrolases"/>
    <property type="match status" value="1"/>
</dbReference>
<keyword evidence="13" id="KW-0653">Protein transport</keyword>
<dbReference type="PRINTS" id="PR00193">
    <property type="entry name" value="MYOSINHEAVY"/>
</dbReference>
<evidence type="ECO:0000256" key="14">
    <source>
        <dbReference type="ARBA" id="ARBA00023123"/>
    </source>
</evidence>
<protein>
    <recommendedName>
        <fullName evidence="18">Unconventional myosin-Id</fullName>
    </recommendedName>
</protein>
<dbReference type="InterPro" id="IPR010926">
    <property type="entry name" value="Myosin_TH1"/>
</dbReference>
<keyword evidence="6" id="KW-0813">Transport</keyword>
<dbReference type="PROSITE" id="PS51757">
    <property type="entry name" value="TH1"/>
    <property type="match status" value="1"/>
</dbReference>
<sequence length="925" mass="106804">MVHFCSVGRNLTVLHGRIYSYIGEVVVSVNPYRAMNIYGRDTIEQYKGRELYERPPHLFAIADAAYKAMKRRNKDTCIVISGESGAGKTEASKYIMQYIAAITNPSQRAEVERVKNMLLKSNCVLEAFGNAKTNRNDNSSRFGKYMDINFDFKGDPIGGHINNYLLEKVGVKSVFKCIFQLVKGAPDAQLRSLHIQRDPTAYTYIKVGGQIKVFADFKAVTDAMKVIGFTTEEIQTVYKILATILHLGNLKFGSDGDVTLIENSKLVSVLGDLLSTKDENVEKALLYRTVATGRDVIDKQHTHQEASYGRDALAKAIYERLFCWIVGRINDVIEVKNYDARVHGKNTVIGVLDIYGFEIFQNNSFEQFCINYCNEKLQQLFIQLVLKQEQEEYQREGIPWKHIDYFNNQIIVDLVEQQHKGIFAVLDEACMNVGKVTDEMFLQALNGKLAKHAHYTSRKLSPTDKNLEFDRDFRIRHYAGDVVYSVVGFIDKNKDTLFQDFKRLLYNSSNPVLKAMWPEGKLSITEVTKRPLTAATLFKNSMISLVENLASKEPYYVRCIKPNDVKSPLLFEHERCKHQVEYLGLLENVRVRRAGFANRQTYPRFLQRYKMISEFTWPNHDLPSDKEAVERLLQGCGFEHDVAYGKTKVFIRTPRTIFSLEEQRAEMVKRIVLFLQKVWRGTLARMRYRRMRAALIIIRAYRRYKVKSYIREVNRRFKNVRGMKDHGKHVKWPTPPKVLRKFEEALRNIYNRWWAWTLIKDLSPEEMVQIRAKVATLECLKGQRADLGLQRAWEGNYLVSKKDSPGTASSFTLVSSDLQRKDKFMRVLFSCNVRKINRFNKAEDRALLITDRHLYKMDPVKLYKPMKSIPLYNVTGVSISPGKDQLVVFHTKDNRDLIVCLQGMVPAGDSRIGELVGTLLSHFKR</sequence>
<keyword evidence="23" id="KW-1185">Reference proteome</keyword>
<dbReference type="Ensembl" id="ENSCCRT00000079869.2">
    <property type="protein sequence ID" value="ENSCCRP00000073718.2"/>
    <property type="gene ID" value="ENSCCRG00000076292.1"/>
</dbReference>
<evidence type="ECO:0000313" key="23">
    <source>
        <dbReference type="Proteomes" id="UP001108240"/>
    </source>
</evidence>
<dbReference type="GO" id="GO:0007015">
    <property type="term" value="P:actin filament organization"/>
    <property type="evidence" value="ECO:0007669"/>
    <property type="project" value="TreeGrafter"/>
</dbReference>
<dbReference type="PROSITE" id="PS51456">
    <property type="entry name" value="MYOSIN_MOTOR"/>
    <property type="match status" value="1"/>
</dbReference>
<keyword evidence="8" id="KW-0677">Repeat</keyword>
<dbReference type="SMART" id="SM00242">
    <property type="entry name" value="MYSc"/>
    <property type="match status" value="1"/>
</dbReference>
<organism evidence="22 23">
    <name type="scientific">Cyprinus carpio carpio</name>
    <dbReference type="NCBI Taxonomy" id="630221"/>
    <lineage>
        <taxon>Eukaryota</taxon>
        <taxon>Metazoa</taxon>
        <taxon>Chordata</taxon>
        <taxon>Craniata</taxon>
        <taxon>Vertebrata</taxon>
        <taxon>Euteleostomi</taxon>
        <taxon>Actinopterygii</taxon>
        <taxon>Neopterygii</taxon>
        <taxon>Teleostei</taxon>
        <taxon>Ostariophysi</taxon>
        <taxon>Cypriniformes</taxon>
        <taxon>Cyprinidae</taxon>
        <taxon>Cyprininae</taxon>
        <taxon>Cyprinus</taxon>
    </lineage>
</organism>
<dbReference type="InterPro" id="IPR036961">
    <property type="entry name" value="Kinesin_motor_dom_sf"/>
</dbReference>
<evidence type="ECO:0000259" key="20">
    <source>
        <dbReference type="PROSITE" id="PS51456"/>
    </source>
</evidence>
<reference evidence="22" key="1">
    <citation type="submission" date="2025-08" db="UniProtKB">
        <authorList>
            <consortium name="Ensembl"/>
        </authorList>
    </citation>
    <scope>IDENTIFICATION</scope>
</reference>
<dbReference type="InterPro" id="IPR000048">
    <property type="entry name" value="IQ_motif_EF-hand-BS"/>
</dbReference>
<dbReference type="Gene3D" id="1.10.10.820">
    <property type="match status" value="1"/>
</dbReference>
<keyword evidence="12" id="KW-0112">Calmodulin-binding</keyword>
<dbReference type="PANTHER" id="PTHR13140:SF417">
    <property type="entry name" value="UNCONVENTIONAL MYOSIN-ID"/>
    <property type="match status" value="1"/>
</dbReference>
<dbReference type="GO" id="GO:0030425">
    <property type="term" value="C:dendrite"/>
    <property type="evidence" value="ECO:0007669"/>
    <property type="project" value="UniProtKB-SubCell"/>
</dbReference>
<dbReference type="GO" id="GO:0005516">
    <property type="term" value="F:calmodulin binding"/>
    <property type="evidence" value="ECO:0007669"/>
    <property type="project" value="UniProtKB-KW"/>
</dbReference>
<evidence type="ECO:0000256" key="7">
    <source>
        <dbReference type="ARBA" id="ARBA00022490"/>
    </source>
</evidence>
<dbReference type="Gene3D" id="3.40.850.10">
    <property type="entry name" value="Kinesin motor domain"/>
    <property type="match status" value="1"/>
</dbReference>
<evidence type="ECO:0000256" key="15">
    <source>
        <dbReference type="ARBA" id="ARBA00023175"/>
    </source>
</evidence>
<dbReference type="GO" id="GO:0005524">
    <property type="term" value="F:ATP binding"/>
    <property type="evidence" value="ECO:0007669"/>
    <property type="project" value="UniProtKB-UniRule"/>
</dbReference>
<keyword evidence="14 19" id="KW-0518">Myosin</keyword>
<evidence type="ECO:0000313" key="22">
    <source>
        <dbReference type="Ensembl" id="ENSCCRP00000073718.2"/>
    </source>
</evidence>
<reference evidence="22" key="2">
    <citation type="submission" date="2025-09" db="UniProtKB">
        <authorList>
            <consortium name="Ensembl"/>
        </authorList>
    </citation>
    <scope>IDENTIFICATION</scope>
</reference>
<feature type="region of interest" description="Actin-binding" evidence="19">
    <location>
        <begin position="542"/>
        <end position="564"/>
    </location>
</feature>
<dbReference type="GO" id="GO:0005769">
    <property type="term" value="C:early endosome"/>
    <property type="evidence" value="ECO:0007669"/>
    <property type="project" value="UniProtKB-SubCell"/>
</dbReference>
<evidence type="ECO:0000256" key="17">
    <source>
        <dbReference type="ARBA" id="ARBA00023273"/>
    </source>
</evidence>
<name>A0A8C1E689_CYPCA</name>
<dbReference type="Gene3D" id="1.20.120.720">
    <property type="entry name" value="Myosin VI head, motor domain, U50 subdomain"/>
    <property type="match status" value="1"/>
</dbReference>
<evidence type="ECO:0000256" key="9">
    <source>
        <dbReference type="ARBA" id="ARBA00022741"/>
    </source>
</evidence>
<dbReference type="GO" id="GO:0005886">
    <property type="term" value="C:plasma membrane"/>
    <property type="evidence" value="ECO:0007669"/>
    <property type="project" value="TreeGrafter"/>
</dbReference>
<dbReference type="InterPro" id="IPR001609">
    <property type="entry name" value="Myosin_head_motor_dom-like"/>
</dbReference>
<dbReference type="GO" id="GO:0051015">
    <property type="term" value="F:actin filament binding"/>
    <property type="evidence" value="ECO:0007669"/>
    <property type="project" value="TreeGrafter"/>
</dbReference>
<dbReference type="SMART" id="SM00015">
    <property type="entry name" value="IQ"/>
    <property type="match status" value="1"/>
</dbReference>
<dbReference type="GO" id="GO:0016459">
    <property type="term" value="C:myosin complex"/>
    <property type="evidence" value="ECO:0007669"/>
    <property type="project" value="UniProtKB-KW"/>
</dbReference>
<keyword evidence="11 19" id="KW-0067">ATP-binding</keyword>
<dbReference type="FunFam" id="1.20.120.720:FF:000009">
    <property type="entry name" value="Unconventional myosin-Id"/>
    <property type="match status" value="1"/>
</dbReference>
<dbReference type="CDD" id="cd01378">
    <property type="entry name" value="MYSc_Myo1"/>
    <property type="match status" value="1"/>
</dbReference>
<feature type="domain" description="Myosin motor" evidence="20">
    <location>
        <begin position="1"/>
        <end position="665"/>
    </location>
</feature>
<evidence type="ECO:0000256" key="19">
    <source>
        <dbReference type="PROSITE-ProRule" id="PRU00782"/>
    </source>
</evidence>
<evidence type="ECO:0000256" key="8">
    <source>
        <dbReference type="ARBA" id="ARBA00022737"/>
    </source>
</evidence>
<dbReference type="GO" id="GO:0048731">
    <property type="term" value="P:system development"/>
    <property type="evidence" value="ECO:0007669"/>
    <property type="project" value="UniProtKB-ARBA"/>
</dbReference>
<evidence type="ECO:0000256" key="3">
    <source>
        <dbReference type="ARBA" id="ARBA00004484"/>
    </source>
</evidence>
<evidence type="ECO:0000256" key="12">
    <source>
        <dbReference type="ARBA" id="ARBA00022860"/>
    </source>
</evidence>
<evidence type="ECO:0000256" key="1">
    <source>
        <dbReference type="ARBA" id="ARBA00004279"/>
    </source>
</evidence>
<dbReference type="FunFam" id="1.20.58.530:FF:000004">
    <property type="entry name" value="Unconventional myosin ID"/>
    <property type="match status" value="1"/>
</dbReference>
<dbReference type="Pfam" id="PF06017">
    <property type="entry name" value="Myosin_TH1"/>
    <property type="match status" value="1"/>
</dbReference>
<keyword evidence="16 19" id="KW-0009">Actin-binding</keyword>
<feature type="binding site" evidence="19">
    <location>
        <begin position="82"/>
        <end position="89"/>
    </location>
    <ligand>
        <name>ATP</name>
        <dbReference type="ChEBI" id="CHEBI:30616"/>
    </ligand>
</feature>
<keyword evidence="7" id="KW-0963">Cytoplasm</keyword>
<dbReference type="GO" id="GO:0015031">
    <property type="term" value="P:protein transport"/>
    <property type="evidence" value="ECO:0007669"/>
    <property type="project" value="UniProtKB-KW"/>
</dbReference>
<dbReference type="Gene3D" id="1.20.5.4820">
    <property type="match status" value="1"/>
</dbReference>
<accession>A0A8C1E689</accession>
<keyword evidence="9 19" id="KW-0547">Nucleotide-binding</keyword>
<dbReference type="Gene3D" id="1.20.58.530">
    <property type="match status" value="1"/>
</dbReference>
<proteinExistence type="inferred from homology"/>
<dbReference type="Proteomes" id="UP001108240">
    <property type="component" value="Unplaced"/>
</dbReference>
<dbReference type="PROSITE" id="PS50096">
    <property type="entry name" value="IQ"/>
    <property type="match status" value="1"/>
</dbReference>
<dbReference type="GO" id="GO:0005902">
    <property type="term" value="C:microvillus"/>
    <property type="evidence" value="ECO:0007669"/>
    <property type="project" value="TreeGrafter"/>
</dbReference>
<evidence type="ECO:0000256" key="2">
    <source>
        <dbReference type="ARBA" id="ARBA00004412"/>
    </source>
</evidence>
<evidence type="ECO:0000256" key="5">
    <source>
        <dbReference type="ARBA" id="ARBA00008314"/>
    </source>
</evidence>
<dbReference type="AlphaFoldDB" id="A0A8C1E689"/>
<dbReference type="GO" id="GO:0006897">
    <property type="term" value="P:endocytosis"/>
    <property type="evidence" value="ECO:0007669"/>
    <property type="project" value="TreeGrafter"/>
</dbReference>
<evidence type="ECO:0000256" key="16">
    <source>
        <dbReference type="ARBA" id="ARBA00023203"/>
    </source>
</evidence>
<evidence type="ECO:0000256" key="6">
    <source>
        <dbReference type="ARBA" id="ARBA00022448"/>
    </source>
</evidence>